<feature type="signal peptide" evidence="1">
    <location>
        <begin position="1"/>
        <end position="17"/>
    </location>
</feature>
<feature type="chain" id="PRO_5015170799" evidence="1">
    <location>
        <begin position="18"/>
        <end position="329"/>
    </location>
</feature>
<keyword evidence="1" id="KW-0732">Signal</keyword>
<dbReference type="OrthoDB" id="9810066at2"/>
<name>A0A2P8DBW6_9BACT</name>
<dbReference type="SUPFAM" id="SSF159501">
    <property type="entry name" value="EreA/ChaN-like"/>
    <property type="match status" value="1"/>
</dbReference>
<sequence>MSRLLFVLLLCTGPAFGQDAASVAEQICRAGPQLVGLGESEHNDDQQHLYKLALLQELHSRCTVGALYFESPFTDAVLAMIEQKPYSYFVYPFWKTKAVYPGLSGFIEKNKVIVAGLDPQENCSFLYLNRYLLEQGYISGAMRATAQRSDALLALAIAQYPGAKTRALSATEAALVIAAQDTLINDLKRTDKQPAYTALLVRCLENRKVLARLLAYTRSQDKIRLREEMMAANIDFLERHFSTGRQGITVIWAANRHIALRNAFGREGRKDKPAGMMERYAAGSKQRLFSTGIFATGASTGDLGFDLVAFSGARIRVTAEEFNHYDCRR</sequence>
<evidence type="ECO:0000313" key="3">
    <source>
        <dbReference type="Proteomes" id="UP000240572"/>
    </source>
</evidence>
<evidence type="ECO:0000313" key="2">
    <source>
        <dbReference type="EMBL" id="PSK94709.1"/>
    </source>
</evidence>
<dbReference type="GO" id="GO:0046677">
    <property type="term" value="P:response to antibiotic"/>
    <property type="evidence" value="ECO:0007669"/>
    <property type="project" value="InterPro"/>
</dbReference>
<dbReference type="AlphaFoldDB" id="A0A2P8DBW6"/>
<accession>A0A2P8DBW6</accession>
<dbReference type="Gene3D" id="1.20.1440.30">
    <property type="entry name" value="Biosynthetic Protein domain"/>
    <property type="match status" value="1"/>
</dbReference>
<dbReference type="InterPro" id="IPR007815">
    <property type="entry name" value="Emycin_Estase"/>
</dbReference>
<reference evidence="2 3" key="1">
    <citation type="submission" date="2018-03" db="EMBL/GenBank/DDBJ databases">
        <title>Genomic Encyclopedia of Type Strains, Phase III (KMG-III): the genomes of soil and plant-associated and newly described type strains.</title>
        <authorList>
            <person name="Whitman W."/>
        </authorList>
    </citation>
    <scope>NUCLEOTIDE SEQUENCE [LARGE SCALE GENOMIC DNA]</scope>
    <source>
        <strain evidence="2 3">CGMCC 1.12700</strain>
    </source>
</reference>
<dbReference type="Gene3D" id="3.30.1870.10">
    <property type="entry name" value="EreA-like, domain 2"/>
    <property type="match status" value="1"/>
</dbReference>
<gene>
    <name evidence="2" type="ORF">B0I18_101869</name>
</gene>
<keyword evidence="3" id="KW-1185">Reference proteome</keyword>
<protein>
    <submittedName>
        <fullName evidence="2">Erythromycin esterase</fullName>
    </submittedName>
</protein>
<comment type="caution">
    <text evidence="2">The sequence shown here is derived from an EMBL/GenBank/DDBJ whole genome shotgun (WGS) entry which is preliminary data.</text>
</comment>
<organism evidence="2 3">
    <name type="scientific">Taibaiella chishuiensis</name>
    <dbReference type="NCBI Taxonomy" id="1434707"/>
    <lineage>
        <taxon>Bacteria</taxon>
        <taxon>Pseudomonadati</taxon>
        <taxon>Bacteroidota</taxon>
        <taxon>Chitinophagia</taxon>
        <taxon>Chitinophagales</taxon>
        <taxon>Chitinophagaceae</taxon>
        <taxon>Taibaiella</taxon>
    </lineage>
</organism>
<evidence type="ECO:0000256" key="1">
    <source>
        <dbReference type="SAM" id="SignalP"/>
    </source>
</evidence>
<dbReference type="RefSeq" id="WP_106521397.1">
    <property type="nucleotide sequence ID" value="NZ_PYGD01000001.1"/>
</dbReference>
<dbReference type="Pfam" id="PF05139">
    <property type="entry name" value="Erythro_esteras"/>
    <property type="match status" value="1"/>
</dbReference>
<dbReference type="EMBL" id="PYGD01000001">
    <property type="protein sequence ID" value="PSK94709.1"/>
    <property type="molecule type" value="Genomic_DNA"/>
</dbReference>
<proteinExistence type="predicted"/>
<dbReference type="Gene3D" id="3.40.1660.10">
    <property type="entry name" value="EreA-like (biosynthetic domain)"/>
    <property type="match status" value="1"/>
</dbReference>
<dbReference type="Proteomes" id="UP000240572">
    <property type="component" value="Unassembled WGS sequence"/>
</dbReference>